<dbReference type="RefSeq" id="WP_270026192.1">
    <property type="nucleotide sequence ID" value="NZ_JAPDDP010000027.1"/>
</dbReference>
<evidence type="ECO:0000256" key="1">
    <source>
        <dbReference type="SAM" id="SignalP"/>
    </source>
</evidence>
<evidence type="ECO:0008006" key="4">
    <source>
        <dbReference type="Google" id="ProtNLM"/>
    </source>
</evidence>
<sequence>MRRLLLTTVGAMLLGAAPAHAETFQVNTALDTASCDAIACSLRGALAAAVANGVAEDDVINLPAGTYAVPELSVSGANARRITVSGAGANATFVQPAGATRVFSLSSTGFDPGQFVLRGLTVRGGRPASGAGGNISASSIVLGLEDVRITDGRATAGGGLSVIGASGTTGLVISRSLIDTNAATGVSGGNGGGISMPGQTFPFAATITDSTIAFNTAAGSGAGISITSNSAPTLRGATVAFNTATAGVGGIQSSSTAATIQGSIFAGNRGANNAVQNCSFNGAVTDQGGNIEDSNQCGAATAASRQNTEPQLATALDGSQPPALAVVPGSPAVDFAACAGRTLDQRSTPRPQGALCDAGAYEYNPPPSTAVAGAAPPFTFSSSEAGSTFECSLDGGPFVACASPYNPGAAPGTHTLAVRAVDAQGVPDPNPQTVTFTVQPPPTATPTVTPSPTPTPVVNRTVVVAEVKGTVKIKRKGSKRYVDLNAAEGIPVGSSVDTRKGTVELTSVPKAGAPPEKARFYDGLFTIAQSKGITTLKLSEQLARCPKGKASAAAKKAKKRKLWGDGKGAFRTQGKYSAATVRGTKWLVEDSCAGTLTRVTQGSVRVEHGKKRIIVRAGGRYLAKPR</sequence>
<dbReference type="SUPFAM" id="SSF51126">
    <property type="entry name" value="Pectin lyase-like"/>
    <property type="match status" value="1"/>
</dbReference>
<protein>
    <recommendedName>
        <fullName evidence="4">CSLREA domain-containing protein</fullName>
    </recommendedName>
</protein>
<gene>
    <name evidence="2" type="ORF">OJ997_16160</name>
</gene>
<dbReference type="NCBIfam" id="NF041518">
    <property type="entry name" value="choice_anch_Q"/>
    <property type="match status" value="1"/>
</dbReference>
<dbReference type="InterPro" id="IPR011050">
    <property type="entry name" value="Pectin_lyase_fold/virulence"/>
</dbReference>
<organism evidence="2 3">
    <name type="scientific">Solirubrobacter phytolaccae</name>
    <dbReference type="NCBI Taxonomy" id="1404360"/>
    <lineage>
        <taxon>Bacteria</taxon>
        <taxon>Bacillati</taxon>
        <taxon>Actinomycetota</taxon>
        <taxon>Thermoleophilia</taxon>
        <taxon>Solirubrobacterales</taxon>
        <taxon>Solirubrobacteraceae</taxon>
        <taxon>Solirubrobacter</taxon>
    </lineage>
</organism>
<name>A0A9X3N8P2_9ACTN</name>
<accession>A0A9X3N8P2</accession>
<evidence type="ECO:0000313" key="3">
    <source>
        <dbReference type="Proteomes" id="UP001147653"/>
    </source>
</evidence>
<comment type="caution">
    <text evidence="2">The sequence shown here is derived from an EMBL/GenBank/DDBJ whole genome shotgun (WGS) entry which is preliminary data.</text>
</comment>
<feature type="chain" id="PRO_5040869275" description="CSLREA domain-containing protein" evidence="1">
    <location>
        <begin position="22"/>
        <end position="626"/>
    </location>
</feature>
<keyword evidence="3" id="KW-1185">Reference proteome</keyword>
<reference evidence="2" key="1">
    <citation type="submission" date="2022-10" db="EMBL/GenBank/DDBJ databases">
        <title>The WGS of Solirubrobacter phytolaccae KCTC 29190.</title>
        <authorList>
            <person name="Jiang Z."/>
        </authorList>
    </citation>
    <scope>NUCLEOTIDE SEQUENCE</scope>
    <source>
        <strain evidence="2">KCTC 29190</strain>
    </source>
</reference>
<dbReference type="AlphaFoldDB" id="A0A9X3N8P2"/>
<feature type="signal peptide" evidence="1">
    <location>
        <begin position="1"/>
        <end position="21"/>
    </location>
</feature>
<dbReference type="InterPro" id="IPR059226">
    <property type="entry name" value="Choice_anch_Q_dom"/>
</dbReference>
<dbReference type="EMBL" id="JAPDDP010000027">
    <property type="protein sequence ID" value="MDA0181838.1"/>
    <property type="molecule type" value="Genomic_DNA"/>
</dbReference>
<dbReference type="Proteomes" id="UP001147653">
    <property type="component" value="Unassembled WGS sequence"/>
</dbReference>
<evidence type="ECO:0000313" key="2">
    <source>
        <dbReference type="EMBL" id="MDA0181838.1"/>
    </source>
</evidence>
<keyword evidence="1" id="KW-0732">Signal</keyword>
<proteinExistence type="predicted"/>